<keyword evidence="2" id="KW-1185">Reference proteome</keyword>
<dbReference type="Proteomes" id="UP001497700">
    <property type="component" value="Unassembled WGS sequence"/>
</dbReference>
<name>A0ACB9YUC3_9PEZI</name>
<sequence length="205" mass="23961">MESPLLSLPLEVRERIYEFYLAFDHTDFEDTLRPHHVYLDGPPHARPLPPLMLASKSLYRELSPAVHGRAALRVLTLGWSDRRIGFAVHGTLRFARLEKLWLLLTAEYPKWNSWLAFFGAVVGRAPHLTTLVVDWAPRPVSDVGWRERVNIKKEEEFCAMVASLRELRSVHMYGDVPERWMGQLRKAAPHVVHHRFRWWREPGLD</sequence>
<comment type="caution">
    <text evidence="1">The sequence shown here is derived from an EMBL/GenBank/DDBJ whole genome shotgun (WGS) entry which is preliminary data.</text>
</comment>
<accession>A0ACB9YUC3</accession>
<evidence type="ECO:0000313" key="1">
    <source>
        <dbReference type="EMBL" id="KAI4862590.1"/>
    </source>
</evidence>
<protein>
    <submittedName>
        <fullName evidence="1">Uncharacterized protein</fullName>
    </submittedName>
</protein>
<evidence type="ECO:0000313" key="2">
    <source>
        <dbReference type="Proteomes" id="UP001497700"/>
    </source>
</evidence>
<proteinExistence type="predicted"/>
<dbReference type="EMBL" id="MU393522">
    <property type="protein sequence ID" value="KAI4862590.1"/>
    <property type="molecule type" value="Genomic_DNA"/>
</dbReference>
<gene>
    <name evidence="1" type="ORF">F4820DRAFT_16857</name>
</gene>
<organism evidence="1 2">
    <name type="scientific">Hypoxylon rubiginosum</name>
    <dbReference type="NCBI Taxonomy" id="110542"/>
    <lineage>
        <taxon>Eukaryota</taxon>
        <taxon>Fungi</taxon>
        <taxon>Dikarya</taxon>
        <taxon>Ascomycota</taxon>
        <taxon>Pezizomycotina</taxon>
        <taxon>Sordariomycetes</taxon>
        <taxon>Xylariomycetidae</taxon>
        <taxon>Xylariales</taxon>
        <taxon>Hypoxylaceae</taxon>
        <taxon>Hypoxylon</taxon>
    </lineage>
</organism>
<reference evidence="1 2" key="1">
    <citation type="journal article" date="2022" name="New Phytol.">
        <title>Ecological generalism drives hyperdiversity of secondary metabolite gene clusters in xylarialean endophytes.</title>
        <authorList>
            <person name="Franco M.E.E."/>
            <person name="Wisecaver J.H."/>
            <person name="Arnold A.E."/>
            <person name="Ju Y.M."/>
            <person name="Slot J.C."/>
            <person name="Ahrendt S."/>
            <person name="Moore L.P."/>
            <person name="Eastman K.E."/>
            <person name="Scott K."/>
            <person name="Konkel Z."/>
            <person name="Mondo S.J."/>
            <person name="Kuo A."/>
            <person name="Hayes R.D."/>
            <person name="Haridas S."/>
            <person name="Andreopoulos B."/>
            <person name="Riley R."/>
            <person name="LaButti K."/>
            <person name="Pangilinan J."/>
            <person name="Lipzen A."/>
            <person name="Amirebrahimi M."/>
            <person name="Yan J."/>
            <person name="Adam C."/>
            <person name="Keymanesh K."/>
            <person name="Ng V."/>
            <person name="Louie K."/>
            <person name="Northen T."/>
            <person name="Drula E."/>
            <person name="Henrissat B."/>
            <person name="Hsieh H.M."/>
            <person name="Youens-Clark K."/>
            <person name="Lutzoni F."/>
            <person name="Miadlikowska J."/>
            <person name="Eastwood D.C."/>
            <person name="Hamelin R.C."/>
            <person name="Grigoriev I.V."/>
            <person name="U'Ren J.M."/>
        </authorList>
    </citation>
    <scope>NUCLEOTIDE SEQUENCE [LARGE SCALE GENOMIC DNA]</scope>
    <source>
        <strain evidence="1 2">CBS 119005</strain>
    </source>
</reference>